<proteinExistence type="predicted"/>
<organism evidence="1 2">
    <name type="scientific">Cichorium intybus</name>
    <name type="common">Chicory</name>
    <dbReference type="NCBI Taxonomy" id="13427"/>
    <lineage>
        <taxon>Eukaryota</taxon>
        <taxon>Viridiplantae</taxon>
        <taxon>Streptophyta</taxon>
        <taxon>Embryophyta</taxon>
        <taxon>Tracheophyta</taxon>
        <taxon>Spermatophyta</taxon>
        <taxon>Magnoliopsida</taxon>
        <taxon>eudicotyledons</taxon>
        <taxon>Gunneridae</taxon>
        <taxon>Pentapetalae</taxon>
        <taxon>asterids</taxon>
        <taxon>campanulids</taxon>
        <taxon>Asterales</taxon>
        <taxon>Asteraceae</taxon>
        <taxon>Cichorioideae</taxon>
        <taxon>Cichorieae</taxon>
        <taxon>Cichoriinae</taxon>
        <taxon>Cichorium</taxon>
    </lineage>
</organism>
<name>A0ACB8ZTJ0_CICIN</name>
<reference evidence="2" key="1">
    <citation type="journal article" date="2022" name="Mol. Ecol. Resour.">
        <title>The genomes of chicory, endive, great burdock and yacon provide insights into Asteraceae palaeo-polyploidization history and plant inulin production.</title>
        <authorList>
            <person name="Fan W."/>
            <person name="Wang S."/>
            <person name="Wang H."/>
            <person name="Wang A."/>
            <person name="Jiang F."/>
            <person name="Liu H."/>
            <person name="Zhao H."/>
            <person name="Xu D."/>
            <person name="Zhang Y."/>
        </authorList>
    </citation>
    <scope>NUCLEOTIDE SEQUENCE [LARGE SCALE GENOMIC DNA]</scope>
    <source>
        <strain evidence="2">cv. Punajuju</strain>
    </source>
</reference>
<keyword evidence="2" id="KW-1185">Reference proteome</keyword>
<protein>
    <submittedName>
        <fullName evidence="1">Uncharacterized protein</fullName>
    </submittedName>
</protein>
<gene>
    <name evidence="1" type="ORF">L2E82_45963</name>
</gene>
<reference evidence="1 2" key="2">
    <citation type="journal article" date="2022" name="Mol. Ecol. Resour.">
        <title>The genomes of chicory, endive, great burdock and yacon provide insights into Asteraceae paleo-polyploidization history and plant inulin production.</title>
        <authorList>
            <person name="Fan W."/>
            <person name="Wang S."/>
            <person name="Wang H."/>
            <person name="Wang A."/>
            <person name="Jiang F."/>
            <person name="Liu H."/>
            <person name="Zhao H."/>
            <person name="Xu D."/>
            <person name="Zhang Y."/>
        </authorList>
    </citation>
    <scope>NUCLEOTIDE SEQUENCE [LARGE SCALE GENOMIC DNA]</scope>
    <source>
        <strain evidence="2">cv. Punajuju</strain>
        <tissue evidence="1">Leaves</tissue>
    </source>
</reference>
<evidence type="ECO:0000313" key="2">
    <source>
        <dbReference type="Proteomes" id="UP001055811"/>
    </source>
</evidence>
<comment type="caution">
    <text evidence="1">The sequence shown here is derived from an EMBL/GenBank/DDBJ whole genome shotgun (WGS) entry which is preliminary data.</text>
</comment>
<sequence length="114" mass="12554">MVSIADAIRQRGRRDWRDGQVGDTQRASSHQLLLLCIWANGKYGGAANPVAEDVGAAKTDAPGGDEKIPHVEDERELKRIGEKSCFLETTYIWTALGYRRLQKLASVPLGADFV</sequence>
<accession>A0ACB8ZTJ0</accession>
<dbReference type="EMBL" id="CM042016">
    <property type="protein sequence ID" value="KAI3701309.1"/>
    <property type="molecule type" value="Genomic_DNA"/>
</dbReference>
<dbReference type="Proteomes" id="UP001055811">
    <property type="component" value="Linkage Group LG08"/>
</dbReference>
<evidence type="ECO:0000313" key="1">
    <source>
        <dbReference type="EMBL" id="KAI3701309.1"/>
    </source>
</evidence>